<dbReference type="OrthoDB" id="1655118at2"/>
<dbReference type="PANTHER" id="PTHR34980:SF2">
    <property type="entry name" value="INNER MEMBRANE PROTEIN YHAH-RELATED"/>
    <property type="match status" value="1"/>
</dbReference>
<name>A0A0R1HI53_9LACO</name>
<keyword evidence="1" id="KW-1133">Transmembrane helix</keyword>
<feature type="transmembrane region" description="Helical" evidence="1">
    <location>
        <begin position="93"/>
        <end position="114"/>
    </location>
</feature>
<proteinExistence type="predicted"/>
<evidence type="ECO:0008006" key="4">
    <source>
        <dbReference type="Google" id="ProtNLM"/>
    </source>
</evidence>
<dbReference type="GO" id="GO:0005886">
    <property type="term" value="C:plasma membrane"/>
    <property type="evidence" value="ECO:0007669"/>
    <property type="project" value="TreeGrafter"/>
</dbReference>
<dbReference type="PATRIC" id="fig|1423719.4.peg.928"/>
<comment type="caution">
    <text evidence="2">The sequence shown here is derived from an EMBL/GenBank/DDBJ whole genome shotgun (WGS) entry which is preliminary data.</text>
</comment>
<dbReference type="InterPro" id="IPR008523">
    <property type="entry name" value="DUF805"/>
</dbReference>
<keyword evidence="1" id="KW-0812">Transmembrane</keyword>
<dbReference type="SUPFAM" id="SSF101908">
    <property type="entry name" value="Putative isomerase YbhE"/>
    <property type="match status" value="1"/>
</dbReference>
<dbReference type="PANTHER" id="PTHR34980">
    <property type="entry name" value="INNER MEMBRANE PROTEIN-RELATED-RELATED"/>
    <property type="match status" value="1"/>
</dbReference>
<feature type="transmembrane region" description="Helical" evidence="1">
    <location>
        <begin position="58"/>
        <end position="81"/>
    </location>
</feature>
<dbReference type="Proteomes" id="UP000051450">
    <property type="component" value="Unassembled WGS sequence"/>
</dbReference>
<keyword evidence="3" id="KW-1185">Reference proteome</keyword>
<gene>
    <name evidence="2" type="ORF">FC66_GL000912</name>
</gene>
<dbReference type="STRING" id="1423719.FC66_GL000912"/>
<feature type="transmembrane region" description="Helical" evidence="1">
    <location>
        <begin position="24"/>
        <end position="46"/>
    </location>
</feature>
<dbReference type="AlphaFoldDB" id="A0A0R1HI53"/>
<evidence type="ECO:0000313" key="3">
    <source>
        <dbReference type="Proteomes" id="UP000051450"/>
    </source>
</evidence>
<dbReference type="RefSeq" id="WP_057973980.1">
    <property type="nucleotide sequence ID" value="NZ_AZDI01000003.1"/>
</dbReference>
<dbReference type="EMBL" id="AZDI01000003">
    <property type="protein sequence ID" value="KRK45952.1"/>
    <property type="molecule type" value="Genomic_DNA"/>
</dbReference>
<organism evidence="2 3">
    <name type="scientific">Dellaglioa algida DSM 15638</name>
    <dbReference type="NCBI Taxonomy" id="1423719"/>
    <lineage>
        <taxon>Bacteria</taxon>
        <taxon>Bacillati</taxon>
        <taxon>Bacillota</taxon>
        <taxon>Bacilli</taxon>
        <taxon>Lactobacillales</taxon>
        <taxon>Lactobacillaceae</taxon>
        <taxon>Dellaglioa</taxon>
    </lineage>
</organism>
<feature type="transmembrane region" description="Helical" evidence="1">
    <location>
        <begin position="134"/>
        <end position="151"/>
    </location>
</feature>
<keyword evidence="1" id="KW-0472">Membrane</keyword>
<reference evidence="2 3" key="1">
    <citation type="journal article" date="2015" name="Genome Announc.">
        <title>Expanding the biotechnology potential of lactobacilli through comparative genomics of 213 strains and associated genera.</title>
        <authorList>
            <person name="Sun Z."/>
            <person name="Harris H.M."/>
            <person name="McCann A."/>
            <person name="Guo C."/>
            <person name="Argimon S."/>
            <person name="Zhang W."/>
            <person name="Yang X."/>
            <person name="Jeffery I.B."/>
            <person name="Cooney J.C."/>
            <person name="Kagawa T.F."/>
            <person name="Liu W."/>
            <person name="Song Y."/>
            <person name="Salvetti E."/>
            <person name="Wrobel A."/>
            <person name="Rasinkangas P."/>
            <person name="Parkhill J."/>
            <person name="Rea M.C."/>
            <person name="O'Sullivan O."/>
            <person name="Ritari J."/>
            <person name="Douillard F.P."/>
            <person name="Paul Ross R."/>
            <person name="Yang R."/>
            <person name="Briner A.E."/>
            <person name="Felis G.E."/>
            <person name="de Vos W.M."/>
            <person name="Barrangou R."/>
            <person name="Klaenhammer T.R."/>
            <person name="Caufield P.W."/>
            <person name="Cui Y."/>
            <person name="Zhang H."/>
            <person name="O'Toole P.W."/>
        </authorList>
    </citation>
    <scope>NUCLEOTIDE SEQUENCE [LARGE SCALE GENOMIC DNA]</scope>
    <source>
        <strain evidence="2 3">DSM 15638</strain>
    </source>
</reference>
<accession>A0A0R1HI53</accession>
<evidence type="ECO:0000256" key="1">
    <source>
        <dbReference type="SAM" id="Phobius"/>
    </source>
</evidence>
<protein>
    <recommendedName>
        <fullName evidence="4">DUF805 domain-containing protein</fullName>
    </recommendedName>
</protein>
<dbReference type="Pfam" id="PF05656">
    <property type="entry name" value="DUF805"/>
    <property type="match status" value="1"/>
</dbReference>
<sequence length="525" mass="58760">MIKAYKDFWVHILDFSGRTRRKNYWWAIVINYILSGIVITILDNVLSKSIAFSDVDSINILMMNMLSEFIVILTWLATLSIKVRRLHDTKRSGWWLLIQLIPGIGSIWFFVLMVLPTKGDANEQLDYYVSKPRLAVMSVIVIVLSLGSVMWKNLGTYGDETYEASQVKKWTAEQHALLTDDQFDQMVSKYSDKKITGMTKGKNRTVIIPGLRGGWSINHDTKEASFGTNWVPQGLAETSDQYLISAYDGNHRLNSVIYVVNKSNGKYEKTIILGSKSHVGGLAIDQDHGLLWVSNDTKTAARIEGISLKKIAEYDATKMKKPIKATQNAKLPWASKVSGLSYYKNNLLIVKYGKSEIDRSVTDIEVDHKTGLVTKKTMQGTPIPDNVTTLGGAAQVLEKNNVIKSYTPGYNRMQGFSVIPSPDSKTVMAVYTQSNGDSASKLMIQSEAFDGQFKFNNVNSKNDKSTLIASLYLPPSIEQVSVDPSEKQISLLFEGAAAEYSGFRFGLFRAPFIDRLVIFNYGLNK</sequence>
<evidence type="ECO:0000313" key="2">
    <source>
        <dbReference type="EMBL" id="KRK45952.1"/>
    </source>
</evidence>